<dbReference type="InterPro" id="IPR027417">
    <property type="entry name" value="P-loop_NTPase"/>
</dbReference>
<evidence type="ECO:0000313" key="1">
    <source>
        <dbReference type="EMBL" id="EJN85960.1"/>
    </source>
</evidence>
<dbReference type="GO" id="GO:0004386">
    <property type="term" value="F:helicase activity"/>
    <property type="evidence" value="ECO:0007669"/>
    <property type="project" value="UniProtKB-KW"/>
</dbReference>
<evidence type="ECO:0000313" key="2">
    <source>
        <dbReference type="Proteomes" id="UP000007814"/>
    </source>
</evidence>
<keyword evidence="1" id="KW-0067">ATP-binding</keyword>
<comment type="caution">
    <text evidence="1">The sequence shown here is derived from an EMBL/GenBank/DDBJ whole genome shotgun (WGS) entry which is preliminary data.</text>
</comment>
<dbReference type="Proteomes" id="UP000007814">
    <property type="component" value="Unassembled WGS sequence"/>
</dbReference>
<keyword evidence="1" id="KW-0347">Helicase</keyword>
<keyword evidence="1" id="KW-0378">Hydrolase</keyword>
<keyword evidence="1" id="KW-0547">Nucleotide-binding</keyword>
<accession>J2ZTM1</accession>
<proteinExistence type="predicted"/>
<sequence length="122" mass="12932">ALREAVTQEAARLDQEVGTGVGRIAVISPSPRRTESLLREDPGLAAAMEAPGGDVLRSRLLVVSPVLSKGLEFDVVVLVDPADIGERSAGDLYVAMTRPTRRLRVVSRLPLPGGLEARPGAR</sequence>
<dbReference type="AlphaFoldDB" id="J2ZTM1"/>
<dbReference type="EMBL" id="ALJK01000026">
    <property type="protein sequence ID" value="EJN85960.1"/>
    <property type="molecule type" value="Genomic_DNA"/>
</dbReference>
<name>J2ZTM1_ACTNH</name>
<protein>
    <submittedName>
        <fullName evidence="1">UvrD-like helicase domain protein</fullName>
    </submittedName>
</protein>
<feature type="non-terminal residue" evidence="1">
    <location>
        <position position="1"/>
    </location>
</feature>
<gene>
    <name evidence="1" type="ORF">HMPREF1129_1734</name>
</gene>
<dbReference type="Gene3D" id="3.40.50.300">
    <property type="entry name" value="P-loop containing nucleotide triphosphate hydrolases"/>
    <property type="match status" value="1"/>
</dbReference>
<reference evidence="1 2" key="1">
    <citation type="submission" date="2012-07" db="EMBL/GenBank/DDBJ databases">
        <authorList>
            <person name="Durkin A.S."/>
            <person name="McCorrison J."/>
            <person name="Torralba M."/>
            <person name="Gillis M."/>
            <person name="Methe B."/>
            <person name="Sutton G."/>
            <person name="Nelson K.E."/>
        </authorList>
    </citation>
    <scope>NUCLEOTIDE SEQUENCE [LARGE SCALE GENOMIC DNA]</scope>
    <source>
        <strain evidence="2">ATCC 12104 / DSM 43013 / CCUG 2238 / JCM 8349 / NCTC 10301 / Howell 279</strain>
    </source>
</reference>
<dbReference type="eggNOG" id="COG0210">
    <property type="taxonomic scope" value="Bacteria"/>
</dbReference>
<dbReference type="PATRIC" id="fig|1115803.3.peg.316"/>
<dbReference type="SUPFAM" id="SSF52540">
    <property type="entry name" value="P-loop containing nucleoside triphosphate hydrolases"/>
    <property type="match status" value="1"/>
</dbReference>
<organism evidence="1 2">
    <name type="scientific">Actinomyces naeslundii (strain ATCC 12104 / DSM 43013 / CCUG 2238 / JCM 8349 / NCTC 10301 / Howell 279)</name>
    <dbReference type="NCBI Taxonomy" id="1115803"/>
    <lineage>
        <taxon>Bacteria</taxon>
        <taxon>Bacillati</taxon>
        <taxon>Actinomycetota</taxon>
        <taxon>Actinomycetes</taxon>
        <taxon>Actinomycetales</taxon>
        <taxon>Actinomycetaceae</taxon>
        <taxon>Actinomyces</taxon>
    </lineage>
</organism>